<protein>
    <submittedName>
        <fullName evidence="3">DNA replication factor C complex subunit Dcc1</fullName>
    </submittedName>
</protein>
<dbReference type="InterPro" id="IPR019128">
    <property type="entry name" value="Dcc1"/>
</dbReference>
<dbReference type="RefSeq" id="XP_013025705.1">
    <property type="nucleotide sequence ID" value="XM_013170251.1"/>
</dbReference>
<dbReference type="Pfam" id="PF09724">
    <property type="entry name" value="Dcc1"/>
    <property type="match status" value="1"/>
</dbReference>
<dbReference type="HOGENOM" id="CLU_034504_1_1_1"/>
<gene>
    <name evidence="3" type="ORF">SPOG_01563</name>
</gene>
<dbReference type="GeneID" id="25035891"/>
<evidence type="ECO:0000313" key="4">
    <source>
        <dbReference type="Proteomes" id="UP000015464"/>
    </source>
</evidence>
<dbReference type="GO" id="GO:0034088">
    <property type="term" value="P:maintenance of mitotic sister chromatid cohesion"/>
    <property type="evidence" value="ECO:0007669"/>
    <property type="project" value="TreeGrafter"/>
</dbReference>
<accession>S9WY74</accession>
<proteinExistence type="inferred from homology"/>
<dbReference type="PANTHER" id="PTHR13395:SF6">
    <property type="entry name" value="SISTER CHROMATID COHESION PROTEIN DCC1"/>
    <property type="match status" value="1"/>
</dbReference>
<dbReference type="Proteomes" id="UP000015464">
    <property type="component" value="Unassembled WGS sequence"/>
</dbReference>
<dbReference type="STRING" id="653667.S9WY74"/>
<dbReference type="OMA" id="EDKISYW"/>
<sequence length="355" mass="41079">MEEDSTSKKISLKFSEHEEEPEFSLLELDKELQNLLEQNSDEQIVLKAGLDSKSSVLCTSNNTYSVRQLIQSNSLMLFRSSHSSEWTLQDTKYSYLEIEHIYGSITIEDKISYWDEDALEEIPSSISFQDFICQVPASENEIKAFLGSNFIIIKDNTLYRLSPSYIMTLIDWVFAIMHQLRADFSAISIQEFKKTAIADQFDTDAVVAILWSISRTPFLSQVDTVVIDKSLVCFWIGRFILEDVITTEVSHFLSKWTEKLPESCKDFVSLDLLKGFYFYAAPDTIQYFSSLQLPRDPTRCFQVLFQAKSKWLYDEIWPFVENLAVDKSKVEALLLKYGRKQVTKNGVYINSRSTW</sequence>
<dbReference type="PANTHER" id="PTHR13395">
    <property type="entry name" value="SISTER CHROMATID COHESION PROTEIN DCC1-RELATED"/>
    <property type="match status" value="1"/>
</dbReference>
<keyword evidence="2" id="KW-0235">DNA replication</keyword>
<keyword evidence="4" id="KW-1185">Reference proteome</keyword>
<dbReference type="EMBL" id="KE546995">
    <property type="protein sequence ID" value="EPY49682.1"/>
    <property type="molecule type" value="Genomic_DNA"/>
</dbReference>
<dbReference type="eggNOG" id="KOG0798">
    <property type="taxonomic scope" value="Eukaryota"/>
</dbReference>
<name>S9WY74_SCHCR</name>
<evidence type="ECO:0000256" key="1">
    <source>
        <dbReference type="ARBA" id="ARBA00007017"/>
    </source>
</evidence>
<comment type="similarity">
    <text evidence="1">Belongs to the DCC1 family.</text>
</comment>
<evidence type="ECO:0000313" key="3">
    <source>
        <dbReference type="EMBL" id="EPY49682.1"/>
    </source>
</evidence>
<reference evidence="3 4" key="1">
    <citation type="journal article" date="2011" name="Science">
        <title>Comparative functional genomics of the fission yeasts.</title>
        <authorList>
            <person name="Rhind N."/>
            <person name="Chen Z."/>
            <person name="Yassour M."/>
            <person name="Thompson D.A."/>
            <person name="Haas B.J."/>
            <person name="Habib N."/>
            <person name="Wapinski I."/>
            <person name="Roy S."/>
            <person name="Lin M.F."/>
            <person name="Heiman D.I."/>
            <person name="Young S.K."/>
            <person name="Furuya K."/>
            <person name="Guo Y."/>
            <person name="Pidoux A."/>
            <person name="Chen H.M."/>
            <person name="Robbertse B."/>
            <person name="Goldberg J.M."/>
            <person name="Aoki K."/>
            <person name="Bayne E.H."/>
            <person name="Berlin A.M."/>
            <person name="Desjardins C.A."/>
            <person name="Dobbs E."/>
            <person name="Dukaj L."/>
            <person name="Fan L."/>
            <person name="FitzGerald M.G."/>
            <person name="French C."/>
            <person name="Gujja S."/>
            <person name="Hansen K."/>
            <person name="Keifenheim D."/>
            <person name="Levin J.Z."/>
            <person name="Mosher R.A."/>
            <person name="Mueller C.A."/>
            <person name="Pfiffner J."/>
            <person name="Priest M."/>
            <person name="Russ C."/>
            <person name="Smialowska A."/>
            <person name="Swoboda P."/>
            <person name="Sykes S.M."/>
            <person name="Vaughn M."/>
            <person name="Vengrova S."/>
            <person name="Yoder R."/>
            <person name="Zeng Q."/>
            <person name="Allshire R."/>
            <person name="Baulcombe D."/>
            <person name="Birren B.W."/>
            <person name="Brown W."/>
            <person name="Ekwall K."/>
            <person name="Kellis M."/>
            <person name="Leatherwood J."/>
            <person name="Levin H."/>
            <person name="Margalit H."/>
            <person name="Martienssen R."/>
            <person name="Nieduszynski C.A."/>
            <person name="Spatafora J.W."/>
            <person name="Friedman N."/>
            <person name="Dalgaard J.Z."/>
            <person name="Baumann P."/>
            <person name="Niki H."/>
            <person name="Regev A."/>
            <person name="Nusbaum C."/>
        </authorList>
    </citation>
    <scope>NUCLEOTIDE SEQUENCE [LARGE SCALE GENOMIC DNA]</scope>
    <source>
        <strain evidence="4">OY26 / ATCC MYA-4695 / CBS 11777 / NBRC 106824 / NRRL Y48691</strain>
    </source>
</reference>
<dbReference type="GO" id="GO:0006260">
    <property type="term" value="P:DNA replication"/>
    <property type="evidence" value="ECO:0007669"/>
    <property type="project" value="UniProtKB-KW"/>
</dbReference>
<evidence type="ECO:0000256" key="2">
    <source>
        <dbReference type="ARBA" id="ARBA00022705"/>
    </source>
</evidence>
<dbReference type="GO" id="GO:0031390">
    <property type="term" value="C:Ctf18 RFC-like complex"/>
    <property type="evidence" value="ECO:0007669"/>
    <property type="project" value="InterPro"/>
</dbReference>
<dbReference type="AlphaFoldDB" id="S9WY74"/>
<dbReference type="GO" id="GO:0000785">
    <property type="term" value="C:chromatin"/>
    <property type="evidence" value="ECO:0007669"/>
    <property type="project" value="TreeGrafter"/>
</dbReference>
<organism evidence="3 4">
    <name type="scientific">Schizosaccharomyces cryophilus (strain OY26 / ATCC MYA-4695 / CBS 11777 / NBRC 106824 / NRRL Y48691)</name>
    <name type="common">Fission yeast</name>
    <dbReference type="NCBI Taxonomy" id="653667"/>
    <lineage>
        <taxon>Eukaryota</taxon>
        <taxon>Fungi</taxon>
        <taxon>Dikarya</taxon>
        <taxon>Ascomycota</taxon>
        <taxon>Taphrinomycotina</taxon>
        <taxon>Schizosaccharomycetes</taxon>
        <taxon>Schizosaccharomycetales</taxon>
        <taxon>Schizosaccharomycetaceae</taxon>
        <taxon>Schizosaccharomyces</taxon>
    </lineage>
</organism>
<dbReference type="GO" id="GO:0000775">
    <property type="term" value="C:chromosome, centromeric region"/>
    <property type="evidence" value="ECO:0007669"/>
    <property type="project" value="TreeGrafter"/>
</dbReference>